<dbReference type="InterPro" id="IPR006140">
    <property type="entry name" value="D-isomer_DH_NAD-bd"/>
</dbReference>
<dbReference type="InterPro" id="IPR036291">
    <property type="entry name" value="NAD(P)-bd_dom_sf"/>
</dbReference>
<protein>
    <submittedName>
        <fullName evidence="7">D-3-phosphoglycerate dehydrogenase</fullName>
    </submittedName>
</protein>
<comment type="similarity">
    <text evidence="1 4">Belongs to the D-isomer specific 2-hydroxyacid dehydrogenase family.</text>
</comment>
<dbReference type="EMBL" id="FOLG01000003">
    <property type="protein sequence ID" value="SFC25757.1"/>
    <property type="molecule type" value="Genomic_DNA"/>
</dbReference>
<evidence type="ECO:0000256" key="3">
    <source>
        <dbReference type="ARBA" id="ARBA00023027"/>
    </source>
</evidence>
<dbReference type="GO" id="GO:0051287">
    <property type="term" value="F:NAD binding"/>
    <property type="evidence" value="ECO:0007669"/>
    <property type="project" value="InterPro"/>
</dbReference>
<dbReference type="InterPro" id="IPR050857">
    <property type="entry name" value="D-2-hydroxyacid_DH"/>
</dbReference>
<reference evidence="7 8" key="1">
    <citation type="submission" date="2016-10" db="EMBL/GenBank/DDBJ databases">
        <authorList>
            <person name="de Groot N.N."/>
        </authorList>
    </citation>
    <scope>NUCLEOTIDE SEQUENCE [LARGE SCALE GENOMIC DNA]</scope>
    <source>
        <strain evidence="7 8">DSM 19548</strain>
    </source>
</reference>
<dbReference type="SUPFAM" id="SSF52283">
    <property type="entry name" value="Formate/glycerate dehydrogenase catalytic domain-like"/>
    <property type="match status" value="1"/>
</dbReference>
<proteinExistence type="inferred from homology"/>
<dbReference type="SUPFAM" id="SSF51735">
    <property type="entry name" value="NAD(P)-binding Rossmann-fold domains"/>
    <property type="match status" value="1"/>
</dbReference>
<evidence type="ECO:0000256" key="2">
    <source>
        <dbReference type="ARBA" id="ARBA00023002"/>
    </source>
</evidence>
<name>A0A1I1HNS3_9RHOB</name>
<evidence type="ECO:0000256" key="1">
    <source>
        <dbReference type="ARBA" id="ARBA00005854"/>
    </source>
</evidence>
<dbReference type="Proteomes" id="UP000198728">
    <property type="component" value="Unassembled WGS sequence"/>
</dbReference>
<dbReference type="GO" id="GO:0016616">
    <property type="term" value="F:oxidoreductase activity, acting on the CH-OH group of donors, NAD or NADP as acceptor"/>
    <property type="evidence" value="ECO:0007669"/>
    <property type="project" value="InterPro"/>
</dbReference>
<dbReference type="STRING" id="441112.SAMN04488094_103235"/>
<gene>
    <name evidence="7" type="ORF">SAMN04488094_103235</name>
</gene>
<dbReference type="Pfam" id="PF00389">
    <property type="entry name" value="2-Hacid_dh"/>
    <property type="match status" value="1"/>
</dbReference>
<dbReference type="AlphaFoldDB" id="A0A1I1HNS3"/>
<dbReference type="Pfam" id="PF02826">
    <property type="entry name" value="2-Hacid_dh_C"/>
    <property type="match status" value="1"/>
</dbReference>
<dbReference type="InterPro" id="IPR006139">
    <property type="entry name" value="D-isomer_2_OHA_DH_cat_dom"/>
</dbReference>
<keyword evidence="2 4" id="KW-0560">Oxidoreductase</keyword>
<evidence type="ECO:0000259" key="5">
    <source>
        <dbReference type="Pfam" id="PF00389"/>
    </source>
</evidence>
<keyword evidence="3" id="KW-0520">NAD</keyword>
<dbReference type="Gene3D" id="3.40.50.720">
    <property type="entry name" value="NAD(P)-binding Rossmann-like Domain"/>
    <property type="match status" value="2"/>
</dbReference>
<dbReference type="RefSeq" id="WP_093360205.1">
    <property type="nucleotide sequence ID" value="NZ_FOLG01000003.1"/>
</dbReference>
<evidence type="ECO:0000259" key="6">
    <source>
        <dbReference type="Pfam" id="PF02826"/>
    </source>
</evidence>
<dbReference type="OrthoDB" id="9793626at2"/>
<evidence type="ECO:0000313" key="8">
    <source>
        <dbReference type="Proteomes" id="UP000198728"/>
    </source>
</evidence>
<sequence>MSRCIILQPIAQAGVSILRQAGLEPRVAGPEHSLEARLPALLSEAEVVVTRNLGFRSTWMDMAPRLRVIAVHGTGTNAIDMDHATSLGIQVVNTAGANAPYVAEQVFALLLGLLKKVPQGDAALRRGDYDFRYTASPADLRGHRLGLWGTGHVARHVARIAIAFGMEVHAWSRHPLPEEMRALGVQEAADLDTLCAKADILSLHSSPRADGLVIDARRLALLGANGVLVNTARGALVDEVALASALENGAIAGAAIDTFQHEPPSREAPLVTAPNTILAPHLGGASLGALEATGRTVARVALDALAFEAGAALCNPEVLAHARGRTPTS</sequence>
<evidence type="ECO:0000256" key="4">
    <source>
        <dbReference type="RuleBase" id="RU003719"/>
    </source>
</evidence>
<accession>A0A1I1HNS3</accession>
<feature type="domain" description="D-isomer specific 2-hydroxyacid dehydrogenase NAD-binding" evidence="6">
    <location>
        <begin position="107"/>
        <end position="283"/>
    </location>
</feature>
<feature type="domain" description="D-isomer specific 2-hydroxyacid dehydrogenase catalytic" evidence="5">
    <location>
        <begin position="5"/>
        <end position="305"/>
    </location>
</feature>
<dbReference type="PANTHER" id="PTHR42789">
    <property type="entry name" value="D-ISOMER SPECIFIC 2-HYDROXYACID DEHYDROGENASE FAMILY PROTEIN (AFU_ORTHOLOGUE AFUA_6G10090)"/>
    <property type="match status" value="1"/>
</dbReference>
<keyword evidence="8" id="KW-1185">Reference proteome</keyword>
<organism evidence="7 8">
    <name type="scientific">Tropicimonas isoalkanivorans</name>
    <dbReference type="NCBI Taxonomy" id="441112"/>
    <lineage>
        <taxon>Bacteria</taxon>
        <taxon>Pseudomonadati</taxon>
        <taxon>Pseudomonadota</taxon>
        <taxon>Alphaproteobacteria</taxon>
        <taxon>Rhodobacterales</taxon>
        <taxon>Roseobacteraceae</taxon>
        <taxon>Tropicimonas</taxon>
    </lineage>
</organism>
<dbReference type="PANTHER" id="PTHR42789:SF1">
    <property type="entry name" value="D-ISOMER SPECIFIC 2-HYDROXYACID DEHYDROGENASE FAMILY PROTEIN (AFU_ORTHOLOGUE AFUA_6G10090)"/>
    <property type="match status" value="1"/>
</dbReference>
<evidence type="ECO:0000313" key="7">
    <source>
        <dbReference type="EMBL" id="SFC25757.1"/>
    </source>
</evidence>